<dbReference type="Gene3D" id="3.30.70.1070">
    <property type="entry name" value="Sporulation related repeat"/>
    <property type="match status" value="1"/>
</dbReference>
<dbReference type="PROSITE" id="PS51724">
    <property type="entry name" value="SPOR"/>
    <property type="match status" value="1"/>
</dbReference>
<keyword evidence="4" id="KW-0131">Cell cycle</keyword>
<evidence type="ECO:0000259" key="3">
    <source>
        <dbReference type="PROSITE" id="PS51724"/>
    </source>
</evidence>
<feature type="chain" id="PRO_5020902752" evidence="2">
    <location>
        <begin position="21"/>
        <end position="328"/>
    </location>
</feature>
<dbReference type="Pfam" id="PF05036">
    <property type="entry name" value="SPOR"/>
    <property type="match status" value="1"/>
</dbReference>
<organism evidence="4 5">
    <name type="scientific">Rhodovulum marinum</name>
    <dbReference type="NCBI Taxonomy" id="320662"/>
    <lineage>
        <taxon>Bacteria</taxon>
        <taxon>Pseudomonadati</taxon>
        <taxon>Pseudomonadota</taxon>
        <taxon>Alphaproteobacteria</taxon>
        <taxon>Rhodobacterales</taxon>
        <taxon>Paracoccaceae</taxon>
        <taxon>Rhodovulum</taxon>
    </lineage>
</organism>
<dbReference type="AlphaFoldDB" id="A0A4R2Q3H6"/>
<gene>
    <name evidence="4" type="ORF">EV662_102460</name>
</gene>
<feature type="compositionally biased region" description="Basic and acidic residues" evidence="1">
    <location>
        <begin position="155"/>
        <end position="165"/>
    </location>
</feature>
<accession>A0A4R2Q3H6</accession>
<dbReference type="GO" id="GO:0051301">
    <property type="term" value="P:cell division"/>
    <property type="evidence" value="ECO:0007669"/>
    <property type="project" value="UniProtKB-KW"/>
</dbReference>
<dbReference type="EMBL" id="SLXP01000002">
    <property type="protein sequence ID" value="TCP43262.1"/>
    <property type="molecule type" value="Genomic_DNA"/>
</dbReference>
<reference evidence="4 5" key="1">
    <citation type="submission" date="2019-03" db="EMBL/GenBank/DDBJ databases">
        <title>Genomic Encyclopedia of Type Strains, Phase IV (KMG-IV): sequencing the most valuable type-strain genomes for metagenomic binning, comparative biology and taxonomic classification.</title>
        <authorList>
            <person name="Goeker M."/>
        </authorList>
    </citation>
    <scope>NUCLEOTIDE SEQUENCE [LARGE SCALE GENOMIC DNA]</scope>
    <source>
        <strain evidence="4 5">DSM 18063</strain>
    </source>
</reference>
<dbReference type="SUPFAM" id="SSF110997">
    <property type="entry name" value="Sporulation related repeat"/>
    <property type="match status" value="1"/>
</dbReference>
<dbReference type="PROSITE" id="PS51257">
    <property type="entry name" value="PROKAR_LIPOPROTEIN"/>
    <property type="match status" value="1"/>
</dbReference>
<protein>
    <submittedName>
        <fullName evidence="4">Cell division septation protein DedD</fullName>
    </submittedName>
</protein>
<proteinExistence type="predicted"/>
<feature type="region of interest" description="Disordered" evidence="1">
    <location>
        <begin position="144"/>
        <end position="235"/>
    </location>
</feature>
<dbReference type="InterPro" id="IPR036680">
    <property type="entry name" value="SPOR-like_sf"/>
</dbReference>
<feature type="compositionally biased region" description="Low complexity" evidence="1">
    <location>
        <begin position="167"/>
        <end position="181"/>
    </location>
</feature>
<feature type="domain" description="SPOR" evidence="3">
    <location>
        <begin position="249"/>
        <end position="328"/>
    </location>
</feature>
<keyword evidence="4" id="KW-0132">Cell division</keyword>
<evidence type="ECO:0000256" key="2">
    <source>
        <dbReference type="SAM" id="SignalP"/>
    </source>
</evidence>
<keyword evidence="5" id="KW-1185">Reference proteome</keyword>
<evidence type="ECO:0000313" key="4">
    <source>
        <dbReference type="EMBL" id="TCP43262.1"/>
    </source>
</evidence>
<evidence type="ECO:0000256" key="1">
    <source>
        <dbReference type="SAM" id="MobiDB-lite"/>
    </source>
</evidence>
<name>A0A4R2Q3H6_9RHOB</name>
<dbReference type="Proteomes" id="UP000294835">
    <property type="component" value="Unassembled WGS sequence"/>
</dbReference>
<comment type="caution">
    <text evidence="4">The sequence shown here is derived from an EMBL/GenBank/DDBJ whole genome shotgun (WGS) entry which is preliminary data.</text>
</comment>
<feature type="signal peptide" evidence="2">
    <location>
        <begin position="1"/>
        <end position="20"/>
    </location>
</feature>
<sequence>MTGNRIGRLALALGAAALVAGCQTGGPFAGLARAPAGDETAEVGTAPGLVEREVEAPEVFATTEPGLWDGRPSLGGVWIAHPDTKNPERVMIRNTENGKSIVGALFRREREMPGPRLQVSSDAAAALELLAGKPTELRVVALRREEIPAAPPPKPKTEARSEPKPAPEAAPLAAAAAAIEAAEARKVPGATPPPPRPRAAPAPAPVRAPRMAPGDVAAPPPGTVDIPGETAASRTAAAPAPAAAAAPRAAALDKPFIQIGIFNVEDYAEDVAEKLRKGGVVPTVLGQQRDGKPFWRVVVGPATTRSDRSALLEKVKGLGYTDAYYVTN</sequence>
<dbReference type="InterPro" id="IPR007730">
    <property type="entry name" value="SPOR-like_dom"/>
</dbReference>
<dbReference type="OrthoDB" id="9766672at2"/>
<evidence type="ECO:0000313" key="5">
    <source>
        <dbReference type="Proteomes" id="UP000294835"/>
    </source>
</evidence>
<dbReference type="RefSeq" id="WP_132461099.1">
    <property type="nucleotide sequence ID" value="NZ_SLXP01000002.1"/>
</dbReference>
<keyword evidence="2" id="KW-0732">Signal</keyword>
<feature type="compositionally biased region" description="Pro residues" evidence="1">
    <location>
        <begin position="190"/>
        <end position="206"/>
    </location>
</feature>
<dbReference type="GO" id="GO:0042834">
    <property type="term" value="F:peptidoglycan binding"/>
    <property type="evidence" value="ECO:0007669"/>
    <property type="project" value="InterPro"/>
</dbReference>